<feature type="domain" description="C-type lectin" evidence="2">
    <location>
        <begin position="37"/>
        <end position="131"/>
    </location>
</feature>
<keyword evidence="1" id="KW-0812">Transmembrane</keyword>
<dbReference type="Gene3D" id="3.10.100.10">
    <property type="entry name" value="Mannose-Binding Protein A, subunit A"/>
    <property type="match status" value="3"/>
</dbReference>
<evidence type="ECO:0000256" key="1">
    <source>
        <dbReference type="SAM" id="Phobius"/>
    </source>
</evidence>
<dbReference type="AlphaFoldDB" id="A0A672G6M1"/>
<evidence type="ECO:0000313" key="4">
    <source>
        <dbReference type="Proteomes" id="UP000472267"/>
    </source>
</evidence>
<dbReference type="SUPFAM" id="SSF56436">
    <property type="entry name" value="C-type lectin-like"/>
    <property type="match status" value="3"/>
</dbReference>
<name>A0A672G6M1_SALFA</name>
<evidence type="ECO:0000313" key="3">
    <source>
        <dbReference type="Ensembl" id="ENSSFAP00005006759.1"/>
    </source>
</evidence>
<reference evidence="3" key="1">
    <citation type="submission" date="2019-06" db="EMBL/GenBank/DDBJ databases">
        <authorList>
            <consortium name="Wellcome Sanger Institute Data Sharing"/>
        </authorList>
    </citation>
    <scope>NUCLEOTIDE SEQUENCE [LARGE SCALE GENOMIC DNA]</scope>
</reference>
<dbReference type="OMA" id="VARQGHW"/>
<keyword evidence="1" id="KW-1133">Transmembrane helix</keyword>
<keyword evidence="1" id="KW-0472">Membrane</keyword>
<dbReference type="Pfam" id="PF00059">
    <property type="entry name" value="Lectin_C"/>
    <property type="match status" value="3"/>
</dbReference>
<feature type="domain" description="C-type lectin" evidence="2">
    <location>
        <begin position="134"/>
        <end position="225"/>
    </location>
</feature>
<feature type="domain" description="C-type lectin" evidence="2">
    <location>
        <begin position="219"/>
        <end position="327"/>
    </location>
</feature>
<sequence>MYGYISSLIPFFLYVPASLIYFLRIIKRSAPEARPQYHLISLSMTWREAQQFCRVKHSDLATVANMDDKSRLENALDAAYAWIGLRRGDATRWMWSDGSGVAAFTKWAHGEPNDHGSEWCTQMSQNTNWNDLNYGTKKFIHYSDKGTWADSVALCRSSHTDLASIQTDAENSEIAKLIKSWTGYIWLPKKVWIGLFKDSWSWSDGSGTSFRYWLKGSSSSGNCLSWQQDTHALCRSSHTDLASIQTDAENSEIAKLIKSWTGYIWLPKKVWIGLFEDSWSWSDGSGTSFRYWLKGSSSSGNCVSASAKQQGGWIQSPCEQKSRFICQGGGLTTGHVH</sequence>
<keyword evidence="4" id="KW-1185">Reference proteome</keyword>
<dbReference type="InterPro" id="IPR001304">
    <property type="entry name" value="C-type_lectin-like"/>
</dbReference>
<dbReference type="PROSITE" id="PS50041">
    <property type="entry name" value="C_TYPE_LECTIN_2"/>
    <property type="match status" value="3"/>
</dbReference>
<feature type="transmembrane region" description="Helical" evidence="1">
    <location>
        <begin position="6"/>
        <end position="26"/>
    </location>
</feature>
<dbReference type="PANTHER" id="PTHR45784:SF3">
    <property type="entry name" value="C-TYPE LECTIN DOMAIN FAMILY 4 MEMBER K-LIKE-RELATED"/>
    <property type="match status" value="1"/>
</dbReference>
<accession>A0A672G6M1</accession>
<dbReference type="Ensembl" id="ENSSFAT00005007120.1">
    <property type="protein sequence ID" value="ENSSFAP00005006759.1"/>
    <property type="gene ID" value="ENSSFAG00005004076.1"/>
</dbReference>
<dbReference type="InterPro" id="IPR016187">
    <property type="entry name" value="CTDL_fold"/>
</dbReference>
<reference evidence="3" key="2">
    <citation type="submission" date="2025-08" db="UniProtKB">
        <authorList>
            <consortium name="Ensembl"/>
        </authorList>
    </citation>
    <scope>IDENTIFICATION</scope>
</reference>
<dbReference type="FunCoup" id="A0A672G6M1">
    <property type="interactions" value="27"/>
</dbReference>
<dbReference type="CDD" id="cd00037">
    <property type="entry name" value="CLECT"/>
    <property type="match status" value="2"/>
</dbReference>
<reference evidence="3" key="3">
    <citation type="submission" date="2025-09" db="UniProtKB">
        <authorList>
            <consortium name="Ensembl"/>
        </authorList>
    </citation>
    <scope>IDENTIFICATION</scope>
</reference>
<evidence type="ECO:0000259" key="2">
    <source>
        <dbReference type="PROSITE" id="PS50041"/>
    </source>
</evidence>
<dbReference type="SMART" id="SM00034">
    <property type="entry name" value="CLECT"/>
    <property type="match status" value="2"/>
</dbReference>
<protein>
    <recommendedName>
        <fullName evidence="2">C-type lectin domain-containing protein</fullName>
    </recommendedName>
</protein>
<organism evidence="3 4">
    <name type="scientific">Salarias fasciatus</name>
    <name type="common">Jewelled blenny</name>
    <name type="synonym">Blennius fasciatus</name>
    <dbReference type="NCBI Taxonomy" id="181472"/>
    <lineage>
        <taxon>Eukaryota</taxon>
        <taxon>Metazoa</taxon>
        <taxon>Chordata</taxon>
        <taxon>Craniata</taxon>
        <taxon>Vertebrata</taxon>
        <taxon>Euteleostomi</taxon>
        <taxon>Actinopterygii</taxon>
        <taxon>Neopterygii</taxon>
        <taxon>Teleostei</taxon>
        <taxon>Neoteleostei</taxon>
        <taxon>Acanthomorphata</taxon>
        <taxon>Ovalentaria</taxon>
        <taxon>Blenniimorphae</taxon>
        <taxon>Blenniiformes</taxon>
        <taxon>Blennioidei</taxon>
        <taxon>Blenniidae</taxon>
        <taxon>Salariinae</taxon>
        <taxon>Salarias</taxon>
    </lineage>
</organism>
<dbReference type="Proteomes" id="UP000472267">
    <property type="component" value="Chromosome 3"/>
</dbReference>
<proteinExistence type="predicted"/>
<dbReference type="InParanoid" id="A0A672G6M1"/>
<dbReference type="InterPro" id="IPR016186">
    <property type="entry name" value="C-type_lectin-like/link_sf"/>
</dbReference>
<dbReference type="PANTHER" id="PTHR45784">
    <property type="entry name" value="C-TYPE LECTIN DOMAIN FAMILY 20 MEMBER A-RELATED"/>
    <property type="match status" value="1"/>
</dbReference>